<proteinExistence type="predicted"/>
<organism evidence="1 2">
    <name type="scientific">Bacteroides cellulosilyticus DSM 14838</name>
    <dbReference type="NCBI Taxonomy" id="537012"/>
    <lineage>
        <taxon>Bacteria</taxon>
        <taxon>Pseudomonadati</taxon>
        <taxon>Bacteroidota</taxon>
        <taxon>Bacteroidia</taxon>
        <taxon>Bacteroidales</taxon>
        <taxon>Bacteroidaceae</taxon>
        <taxon>Bacteroides</taxon>
    </lineage>
</organism>
<dbReference type="Proteomes" id="UP000003711">
    <property type="component" value="Unassembled WGS sequence"/>
</dbReference>
<dbReference type="AlphaFoldDB" id="E2NJS8"/>
<dbReference type="HOGENOM" id="CLU_2803350_0_0_10"/>
<reference evidence="1 2" key="1">
    <citation type="submission" date="2008-12" db="EMBL/GenBank/DDBJ databases">
        <authorList>
            <person name="Fulton L."/>
            <person name="Clifton S."/>
            <person name="Fulton B."/>
            <person name="Xu J."/>
            <person name="Minx P."/>
            <person name="Pepin K.H."/>
            <person name="Johnson M."/>
            <person name="Bhonagiri V."/>
            <person name="Nash W.E."/>
            <person name="Mardis E.R."/>
            <person name="Wilson R.K."/>
        </authorList>
    </citation>
    <scope>NUCLEOTIDE SEQUENCE [LARGE SCALE GENOMIC DNA]</scope>
    <source>
        <strain evidence="1 2">DSM 14838</strain>
    </source>
</reference>
<protein>
    <submittedName>
        <fullName evidence="1">Uncharacterized protein</fullName>
    </submittedName>
</protein>
<name>E2NJS8_9BACE</name>
<gene>
    <name evidence="1" type="ORF">BACCELL_04567</name>
</gene>
<accession>E2NJS8</accession>
<evidence type="ECO:0000313" key="2">
    <source>
        <dbReference type="Proteomes" id="UP000003711"/>
    </source>
</evidence>
<evidence type="ECO:0000313" key="1">
    <source>
        <dbReference type="EMBL" id="EEF87855.1"/>
    </source>
</evidence>
<dbReference type="EMBL" id="ACCH01000353">
    <property type="protein sequence ID" value="EEF87855.1"/>
    <property type="molecule type" value="Genomic_DNA"/>
</dbReference>
<reference evidence="1 2" key="2">
    <citation type="submission" date="2009-01" db="EMBL/GenBank/DDBJ databases">
        <title>Draft genome sequence of Bacteroides cellulosilyticus (DSM 14838).</title>
        <authorList>
            <person name="Sudarsanam P."/>
            <person name="Ley R."/>
            <person name="Guruge J."/>
            <person name="Turnbaugh P.J."/>
            <person name="Mahowald M."/>
            <person name="Liep D."/>
            <person name="Gordon J."/>
        </authorList>
    </citation>
    <scope>NUCLEOTIDE SEQUENCE [LARGE SCALE GENOMIC DNA]</scope>
    <source>
        <strain evidence="1 2">DSM 14838</strain>
    </source>
</reference>
<comment type="caution">
    <text evidence="1">The sequence shown here is derived from an EMBL/GenBank/DDBJ whole genome shotgun (WGS) entry which is preliminary data.</text>
</comment>
<sequence>MSYAEVQIYAIPEANANKKAIYFIISAFRNALPHVRSYFVITIFQFMSRIYNPVPNKIEQAIFLKSI</sequence>